<dbReference type="InterPro" id="IPR044509">
    <property type="entry name" value="RIC2/4"/>
</dbReference>
<feature type="region of interest" description="Disordered" evidence="1">
    <location>
        <begin position="131"/>
        <end position="173"/>
    </location>
</feature>
<evidence type="ECO:0000256" key="1">
    <source>
        <dbReference type="SAM" id="MobiDB-lite"/>
    </source>
</evidence>
<organism evidence="3 4">
    <name type="scientific">Ananas comosus</name>
    <name type="common">Pineapple</name>
    <name type="synonym">Ananas ananas</name>
    <dbReference type="NCBI Taxonomy" id="4615"/>
    <lineage>
        <taxon>Eukaryota</taxon>
        <taxon>Viridiplantae</taxon>
        <taxon>Streptophyta</taxon>
        <taxon>Embryophyta</taxon>
        <taxon>Tracheophyta</taxon>
        <taxon>Spermatophyta</taxon>
        <taxon>Magnoliopsida</taxon>
        <taxon>Liliopsida</taxon>
        <taxon>Poales</taxon>
        <taxon>Bromeliaceae</taxon>
        <taxon>Bromelioideae</taxon>
        <taxon>Ananas</taxon>
    </lineage>
</organism>
<name>A0A6P5EKH1_ANACO</name>
<evidence type="ECO:0000313" key="4">
    <source>
        <dbReference type="RefSeq" id="XP_020081905.1"/>
    </source>
</evidence>
<dbReference type="AlphaFoldDB" id="A0A6P5EKH1"/>
<accession>A0A6P5EKH1</accession>
<reference evidence="3" key="1">
    <citation type="journal article" date="2015" name="Nat. Genet.">
        <title>The pineapple genome and the evolution of CAM photosynthesis.</title>
        <authorList>
            <person name="Ming R."/>
            <person name="VanBuren R."/>
            <person name="Wai C.M."/>
            <person name="Tang H."/>
            <person name="Schatz M.C."/>
            <person name="Bowers J.E."/>
            <person name="Lyons E."/>
            <person name="Wang M.L."/>
            <person name="Chen J."/>
            <person name="Biggers E."/>
            <person name="Zhang J."/>
            <person name="Huang L."/>
            <person name="Zhang L."/>
            <person name="Miao W."/>
            <person name="Zhang J."/>
            <person name="Ye Z."/>
            <person name="Miao C."/>
            <person name="Lin Z."/>
            <person name="Wang H."/>
            <person name="Zhou H."/>
            <person name="Yim W.C."/>
            <person name="Priest H.D."/>
            <person name="Zheng C."/>
            <person name="Woodhouse M."/>
            <person name="Edger P.P."/>
            <person name="Guyot R."/>
            <person name="Guo H.B."/>
            <person name="Guo H."/>
            <person name="Zheng G."/>
            <person name="Singh R."/>
            <person name="Sharma A."/>
            <person name="Min X."/>
            <person name="Zheng Y."/>
            <person name="Lee H."/>
            <person name="Gurtowski J."/>
            <person name="Sedlazeck F.J."/>
            <person name="Harkess A."/>
            <person name="McKain M.R."/>
            <person name="Liao Z."/>
            <person name="Fang J."/>
            <person name="Liu J."/>
            <person name="Zhang X."/>
            <person name="Zhang Q."/>
            <person name="Hu W."/>
            <person name="Qin Y."/>
            <person name="Wang K."/>
            <person name="Chen L.Y."/>
            <person name="Shirley N."/>
            <person name="Lin Y.R."/>
            <person name="Liu L.Y."/>
            <person name="Hernandez A.G."/>
            <person name="Wright C.L."/>
            <person name="Bulone V."/>
            <person name="Tuskan G.A."/>
            <person name="Heath K."/>
            <person name="Zee F."/>
            <person name="Moore P.H."/>
            <person name="Sunkar R."/>
            <person name="Leebens-Mack J.H."/>
            <person name="Mockler T."/>
            <person name="Bennetzen J.L."/>
            <person name="Freeling M."/>
            <person name="Sankoff D."/>
            <person name="Paterson A.H."/>
            <person name="Zhu X."/>
            <person name="Yang X."/>
            <person name="Smith J.A."/>
            <person name="Cushman J.C."/>
            <person name="Paull R.E."/>
            <person name="Yu Q."/>
        </authorList>
    </citation>
    <scope>NUCLEOTIDE SEQUENCE [LARGE SCALE GENOMIC DNA]</scope>
    <source>
        <strain evidence="3">cv. F153</strain>
    </source>
</reference>
<keyword evidence="3" id="KW-1185">Reference proteome</keyword>
<dbReference type="PROSITE" id="PS50108">
    <property type="entry name" value="CRIB"/>
    <property type="match status" value="1"/>
</dbReference>
<dbReference type="InterPro" id="IPR000095">
    <property type="entry name" value="CRIB_dom"/>
</dbReference>
<dbReference type="OrthoDB" id="678664at2759"/>
<dbReference type="Proteomes" id="UP000515123">
    <property type="component" value="Unplaced"/>
</dbReference>
<feature type="region of interest" description="Disordered" evidence="1">
    <location>
        <begin position="32"/>
        <end position="60"/>
    </location>
</feature>
<dbReference type="SMART" id="SM00285">
    <property type="entry name" value="PBD"/>
    <property type="match status" value="1"/>
</dbReference>
<dbReference type="PANTHER" id="PTHR46931:SF14">
    <property type="entry name" value="CRIB DOMAIN-CONTAINING PROTEIN RIC2"/>
    <property type="match status" value="1"/>
</dbReference>
<dbReference type="PANTHER" id="PTHR46931">
    <property type="entry name" value="CRIB DOMAIN-CONTAINING PROTEIN RIC2"/>
    <property type="match status" value="1"/>
</dbReference>
<evidence type="ECO:0000259" key="2">
    <source>
        <dbReference type="PROSITE" id="PS50108"/>
    </source>
</evidence>
<gene>
    <name evidence="4" type="primary">LOC109705578</name>
</gene>
<proteinExistence type="predicted"/>
<reference evidence="4" key="2">
    <citation type="submission" date="2025-08" db="UniProtKB">
        <authorList>
            <consortium name="RefSeq"/>
        </authorList>
    </citation>
    <scope>IDENTIFICATION</scope>
    <source>
        <tissue evidence="4">Leaf</tissue>
    </source>
</reference>
<sequence>MMRDRRMDRFVVLPFSVGCVSQSSVSVLHTQPKNTQLGPIPPLQSTEESPHNSGGGDQKPRSAVRLLALPKPSISAGLQKLIRGFKMGLSQLFVVYEEDGDGGGGGDEEEEEREMVIGFPTDVQHVAHIGLDGVSSMKSSSSSSSSSRSPNEFLFLPPPHNSLSLPSPHPMVP</sequence>
<feature type="domain" description="CRIB" evidence="2">
    <location>
        <begin position="117"/>
        <end position="130"/>
    </location>
</feature>
<evidence type="ECO:0000313" key="3">
    <source>
        <dbReference type="Proteomes" id="UP000515123"/>
    </source>
</evidence>
<feature type="compositionally biased region" description="Low complexity" evidence="1">
    <location>
        <begin position="135"/>
        <end position="149"/>
    </location>
</feature>
<dbReference type="RefSeq" id="XP_020081905.1">
    <property type="nucleotide sequence ID" value="XM_020226316.1"/>
</dbReference>
<feature type="compositionally biased region" description="Polar residues" evidence="1">
    <location>
        <begin position="32"/>
        <end position="47"/>
    </location>
</feature>
<dbReference type="GeneID" id="109705578"/>
<protein>
    <submittedName>
        <fullName evidence="4">CRIB domain-containing protein RIC4-like isoform X1</fullName>
    </submittedName>
</protein>